<evidence type="ECO:0000313" key="8">
    <source>
        <dbReference type="EMBL" id="KAK7451098.1"/>
    </source>
</evidence>
<keyword evidence="3" id="KW-0131">Cell cycle</keyword>
<comment type="similarity">
    <text evidence="4">Belongs to the cyclin family.</text>
</comment>
<name>A0ABR1J6E3_9AGAR</name>
<evidence type="ECO:0000256" key="4">
    <source>
        <dbReference type="RuleBase" id="RU000383"/>
    </source>
</evidence>
<feature type="compositionally biased region" description="Basic and acidic residues" evidence="5">
    <location>
        <begin position="227"/>
        <end position="239"/>
    </location>
</feature>
<dbReference type="InterPro" id="IPR048258">
    <property type="entry name" value="Cyclins_cyclin-box"/>
</dbReference>
<dbReference type="InterPro" id="IPR013763">
    <property type="entry name" value="Cyclin-like_dom"/>
</dbReference>
<comment type="caution">
    <text evidence="8">The sequence shown here is derived from an EMBL/GenBank/DDBJ whole genome shotgun (WGS) entry which is preliminary data.</text>
</comment>
<evidence type="ECO:0000313" key="9">
    <source>
        <dbReference type="Proteomes" id="UP001498398"/>
    </source>
</evidence>
<protein>
    <submittedName>
        <fullName evidence="8">G2/mitotic-specific cyclin</fullName>
    </submittedName>
</protein>
<dbReference type="Gene3D" id="1.10.472.10">
    <property type="entry name" value="Cyclin-like"/>
    <property type="match status" value="2"/>
</dbReference>
<evidence type="ECO:0000256" key="2">
    <source>
        <dbReference type="ARBA" id="ARBA00023127"/>
    </source>
</evidence>
<feature type="region of interest" description="Disordered" evidence="5">
    <location>
        <begin position="1"/>
        <end position="26"/>
    </location>
</feature>
<feature type="region of interest" description="Disordered" evidence="5">
    <location>
        <begin position="86"/>
        <end position="239"/>
    </location>
</feature>
<dbReference type="EMBL" id="JBANRG010000032">
    <property type="protein sequence ID" value="KAK7451098.1"/>
    <property type="molecule type" value="Genomic_DNA"/>
</dbReference>
<sequence length="560" mass="62473">MSGVPVRRTTRTTRVTRDTENLNARPSRIVTRAKSQSTSVAIGVSEAPASRLGATTAASRAKAVENQSEKTVGKRKRDVLTEVTEVNKEKAKSKAIGTGKGKEKAVPMTSDDVGGAKSRSVSKVARKPLRQVGGTAGQKSLRGGKSTQSQGKETDEDTNTFRAASSGPFSSESEDSKLVAAKARRRVSSRLQTVPEDDADHPHKRRHTEEPEPVPEDERGPSPVVSLRDEAREDEERVATELVDLEEDEDDGMWEDLDADDMDDPLMVAEYVVEIASYMKTVEAKCLPASNYMRHHSELDWQKREILLDWILQLHARYNFLPETFFLCVNIMDRFLSRRTAISIDRIQLMGISCFSVAAKFEEGVAPSIQELVRLTGDAYTADQLCAAERYVLKTINYDLSYPGPMSWLRRGSKADELDPAARTIAKYLLEAACFESDLVSTPASLVAAASLWFARLVLGREEWTANLAHYTTYKEGELLPTANVLFNHVIKDLQPNVNDSLYKKYAAKRYMKCSLYIRKWALSRFRVGSKVDLKEVLPVIKAEIREERAAKIAAGEYDE</sequence>
<evidence type="ECO:0000259" key="7">
    <source>
        <dbReference type="SMART" id="SM01332"/>
    </source>
</evidence>
<dbReference type="Pfam" id="PF00134">
    <property type="entry name" value="Cyclin_N"/>
    <property type="match status" value="1"/>
</dbReference>
<dbReference type="Proteomes" id="UP001498398">
    <property type="component" value="Unassembled WGS sequence"/>
</dbReference>
<keyword evidence="9" id="KW-1185">Reference proteome</keyword>
<dbReference type="InterPro" id="IPR036915">
    <property type="entry name" value="Cyclin-like_sf"/>
</dbReference>
<evidence type="ECO:0000259" key="6">
    <source>
        <dbReference type="SMART" id="SM00385"/>
    </source>
</evidence>
<feature type="domain" description="Cyclin-like" evidence="6">
    <location>
        <begin position="309"/>
        <end position="394"/>
    </location>
</feature>
<evidence type="ECO:0000256" key="3">
    <source>
        <dbReference type="ARBA" id="ARBA00023306"/>
    </source>
</evidence>
<organism evidence="8 9">
    <name type="scientific">Marasmiellus scandens</name>
    <dbReference type="NCBI Taxonomy" id="2682957"/>
    <lineage>
        <taxon>Eukaryota</taxon>
        <taxon>Fungi</taxon>
        <taxon>Dikarya</taxon>
        <taxon>Basidiomycota</taxon>
        <taxon>Agaricomycotina</taxon>
        <taxon>Agaricomycetes</taxon>
        <taxon>Agaricomycetidae</taxon>
        <taxon>Agaricales</taxon>
        <taxon>Marasmiineae</taxon>
        <taxon>Omphalotaceae</taxon>
        <taxon>Marasmiellus</taxon>
    </lineage>
</organism>
<dbReference type="PROSITE" id="PS00292">
    <property type="entry name" value="CYCLINS"/>
    <property type="match status" value="1"/>
</dbReference>
<feature type="domain" description="Cyclin-like" evidence="6">
    <location>
        <begin position="407"/>
        <end position="488"/>
    </location>
</feature>
<dbReference type="Pfam" id="PF02984">
    <property type="entry name" value="Cyclin_C"/>
    <property type="match status" value="1"/>
</dbReference>
<feature type="domain" description="Cyclin C-terminal" evidence="7">
    <location>
        <begin position="403"/>
        <end position="520"/>
    </location>
</feature>
<keyword evidence="2 4" id="KW-0195">Cyclin</keyword>
<accession>A0ABR1J6E3</accession>
<gene>
    <name evidence="8" type="primary">CLB2_2</name>
    <name evidence="8" type="ORF">VKT23_012774</name>
</gene>
<dbReference type="InterPro" id="IPR004367">
    <property type="entry name" value="Cyclin_C-dom"/>
</dbReference>
<dbReference type="PANTHER" id="PTHR10177">
    <property type="entry name" value="CYCLINS"/>
    <property type="match status" value="1"/>
</dbReference>
<keyword evidence="1" id="KW-0132">Cell division</keyword>
<dbReference type="SMART" id="SM00385">
    <property type="entry name" value="CYCLIN"/>
    <property type="match status" value="2"/>
</dbReference>
<dbReference type="InterPro" id="IPR039361">
    <property type="entry name" value="Cyclin"/>
</dbReference>
<evidence type="ECO:0000256" key="5">
    <source>
        <dbReference type="SAM" id="MobiDB-lite"/>
    </source>
</evidence>
<proteinExistence type="inferred from homology"/>
<dbReference type="SUPFAM" id="SSF47954">
    <property type="entry name" value="Cyclin-like"/>
    <property type="match status" value="2"/>
</dbReference>
<dbReference type="SMART" id="SM01332">
    <property type="entry name" value="Cyclin_C"/>
    <property type="match status" value="1"/>
</dbReference>
<reference evidence="8 9" key="1">
    <citation type="submission" date="2024-01" db="EMBL/GenBank/DDBJ databases">
        <title>A draft genome for the cacao thread blight pathogen Marasmiellus scandens.</title>
        <authorList>
            <person name="Baruah I.K."/>
            <person name="Leung J."/>
            <person name="Bukari Y."/>
            <person name="Amoako-Attah I."/>
            <person name="Meinhardt L.W."/>
            <person name="Bailey B.A."/>
            <person name="Cohen S.P."/>
        </authorList>
    </citation>
    <scope>NUCLEOTIDE SEQUENCE [LARGE SCALE GENOMIC DNA]</scope>
    <source>
        <strain evidence="8 9">GH-19</strain>
    </source>
</reference>
<dbReference type="InterPro" id="IPR006671">
    <property type="entry name" value="Cyclin_N"/>
</dbReference>
<evidence type="ECO:0000256" key="1">
    <source>
        <dbReference type="ARBA" id="ARBA00022618"/>
    </source>
</evidence>